<evidence type="ECO:0000256" key="3">
    <source>
        <dbReference type="SAM" id="SignalP"/>
    </source>
</evidence>
<dbReference type="GO" id="GO:0046872">
    <property type="term" value="F:metal ion binding"/>
    <property type="evidence" value="ECO:0007669"/>
    <property type="project" value="UniProtKB-KW"/>
</dbReference>
<accession>A0A8K0RU59</accession>
<evidence type="ECO:0000256" key="2">
    <source>
        <dbReference type="ARBA" id="ARBA00023008"/>
    </source>
</evidence>
<dbReference type="InterPro" id="IPR002227">
    <property type="entry name" value="Tyrosinase_Cu-bd"/>
</dbReference>
<dbReference type="InterPro" id="IPR008922">
    <property type="entry name" value="Di-copper_centre_dom_sf"/>
</dbReference>
<dbReference type="Pfam" id="PF00264">
    <property type="entry name" value="Tyrosinase"/>
    <property type="match status" value="1"/>
</dbReference>
<protein>
    <recommendedName>
        <fullName evidence="4">Tyrosinase copper-binding domain-containing protein</fullName>
    </recommendedName>
</protein>
<dbReference type="InterPro" id="IPR050316">
    <property type="entry name" value="Tyrosinase/Hemocyanin"/>
</dbReference>
<keyword evidence="3" id="KW-0732">Signal</keyword>
<dbReference type="PANTHER" id="PTHR11474">
    <property type="entry name" value="TYROSINASE FAMILY MEMBER"/>
    <property type="match status" value="1"/>
</dbReference>
<organism evidence="5 6">
    <name type="scientific">Fusarium tricinctum</name>
    <dbReference type="NCBI Taxonomy" id="61284"/>
    <lineage>
        <taxon>Eukaryota</taxon>
        <taxon>Fungi</taxon>
        <taxon>Dikarya</taxon>
        <taxon>Ascomycota</taxon>
        <taxon>Pezizomycotina</taxon>
        <taxon>Sordariomycetes</taxon>
        <taxon>Hypocreomycetidae</taxon>
        <taxon>Hypocreales</taxon>
        <taxon>Nectriaceae</taxon>
        <taxon>Fusarium</taxon>
        <taxon>Fusarium tricinctum species complex</taxon>
    </lineage>
</organism>
<dbReference type="Proteomes" id="UP000813427">
    <property type="component" value="Unassembled WGS sequence"/>
</dbReference>
<sequence length="332" mass="37610">MKFFSLLTIASAIAPAVALPAAPSDKVSTTPKKTCTNPPKKVEWRKLGAANQKNYLDSVLCLKTKPSRMGLKTSLYDDFPHIHFELNGYIHGGAPFLPWHRYFTVIYDKALRECGYKGPATYWDWTQDTKGLRLSPIMASKNGFGGNGDPNRLEWTAGGTKLMCVNNGPFSKLRPAYLEDEPRKIEAFSHCLFRNMPEVSEPDAFKQMTHTFGPEGVKETKANNNWQDFARSLEGGPHGSIHASLGGEMNPTTSPNEPLFFLHHAMIDRIWWEWQQKNASRLTEYNGMYTQYKETKPREVKLDDLLRYGGMEKDVKVRDVMDVTAGPLCYTY</sequence>
<keyword evidence="1" id="KW-0479">Metal-binding</keyword>
<feature type="chain" id="PRO_5035421017" description="Tyrosinase copper-binding domain-containing protein" evidence="3">
    <location>
        <begin position="19"/>
        <end position="332"/>
    </location>
</feature>
<dbReference type="SUPFAM" id="SSF48056">
    <property type="entry name" value="Di-copper centre-containing domain"/>
    <property type="match status" value="1"/>
</dbReference>
<evidence type="ECO:0000256" key="1">
    <source>
        <dbReference type="ARBA" id="ARBA00022723"/>
    </source>
</evidence>
<name>A0A8K0RU59_9HYPO</name>
<keyword evidence="6" id="KW-1185">Reference proteome</keyword>
<dbReference type="PRINTS" id="PR00092">
    <property type="entry name" value="TYROSINASE"/>
</dbReference>
<gene>
    <name evidence="5" type="ORF">BKA59DRAFT_557115</name>
</gene>
<feature type="signal peptide" evidence="3">
    <location>
        <begin position="1"/>
        <end position="18"/>
    </location>
</feature>
<dbReference type="Gene3D" id="1.10.1280.10">
    <property type="entry name" value="Di-copper center containing domain from catechol oxidase"/>
    <property type="match status" value="1"/>
</dbReference>
<evidence type="ECO:0000313" key="5">
    <source>
        <dbReference type="EMBL" id="KAH7242199.1"/>
    </source>
</evidence>
<feature type="domain" description="Tyrosinase copper-binding" evidence="4">
    <location>
        <begin position="75"/>
        <end position="277"/>
    </location>
</feature>
<dbReference type="EMBL" id="JAGPXF010000005">
    <property type="protein sequence ID" value="KAH7242199.1"/>
    <property type="molecule type" value="Genomic_DNA"/>
</dbReference>
<evidence type="ECO:0000313" key="6">
    <source>
        <dbReference type="Proteomes" id="UP000813427"/>
    </source>
</evidence>
<reference evidence="5" key="1">
    <citation type="journal article" date="2021" name="Nat. Commun.">
        <title>Genetic determinants of endophytism in the Arabidopsis root mycobiome.</title>
        <authorList>
            <person name="Mesny F."/>
            <person name="Miyauchi S."/>
            <person name="Thiergart T."/>
            <person name="Pickel B."/>
            <person name="Atanasova L."/>
            <person name="Karlsson M."/>
            <person name="Huettel B."/>
            <person name="Barry K.W."/>
            <person name="Haridas S."/>
            <person name="Chen C."/>
            <person name="Bauer D."/>
            <person name="Andreopoulos W."/>
            <person name="Pangilinan J."/>
            <person name="LaButti K."/>
            <person name="Riley R."/>
            <person name="Lipzen A."/>
            <person name="Clum A."/>
            <person name="Drula E."/>
            <person name="Henrissat B."/>
            <person name="Kohler A."/>
            <person name="Grigoriev I.V."/>
            <person name="Martin F.M."/>
            <person name="Hacquard S."/>
        </authorList>
    </citation>
    <scope>NUCLEOTIDE SEQUENCE</scope>
    <source>
        <strain evidence="5">MPI-SDFR-AT-0068</strain>
    </source>
</reference>
<comment type="caution">
    <text evidence="5">The sequence shown here is derived from an EMBL/GenBank/DDBJ whole genome shotgun (WGS) entry which is preliminary data.</text>
</comment>
<evidence type="ECO:0000259" key="4">
    <source>
        <dbReference type="Pfam" id="PF00264"/>
    </source>
</evidence>
<dbReference type="OrthoDB" id="6132182at2759"/>
<dbReference type="GO" id="GO:0016491">
    <property type="term" value="F:oxidoreductase activity"/>
    <property type="evidence" value="ECO:0007669"/>
    <property type="project" value="InterPro"/>
</dbReference>
<dbReference type="AlphaFoldDB" id="A0A8K0RU59"/>
<dbReference type="PANTHER" id="PTHR11474:SF126">
    <property type="entry name" value="TYROSINASE-LIKE PROTEIN TYR-1-RELATED"/>
    <property type="match status" value="1"/>
</dbReference>
<keyword evidence="2" id="KW-0186">Copper</keyword>
<proteinExistence type="predicted"/>